<name>A0A4P2QA07_SORCE</name>
<dbReference type="PANTHER" id="PTHR23023">
    <property type="entry name" value="DIMETHYLANILINE MONOOXYGENASE"/>
    <property type="match status" value="1"/>
</dbReference>
<dbReference type="OrthoDB" id="9790219at2"/>
<dbReference type="GO" id="GO:0050661">
    <property type="term" value="F:NADP binding"/>
    <property type="evidence" value="ECO:0007669"/>
    <property type="project" value="InterPro"/>
</dbReference>
<dbReference type="EMBL" id="CP012670">
    <property type="protein sequence ID" value="AUX26450.1"/>
    <property type="molecule type" value="Genomic_DNA"/>
</dbReference>
<keyword evidence="2" id="KW-0285">Flavoprotein</keyword>
<evidence type="ECO:0000313" key="7">
    <source>
        <dbReference type="Proteomes" id="UP000295781"/>
    </source>
</evidence>
<evidence type="ECO:0000256" key="2">
    <source>
        <dbReference type="ARBA" id="ARBA00022630"/>
    </source>
</evidence>
<dbReference type="Gene3D" id="3.50.50.60">
    <property type="entry name" value="FAD/NAD(P)-binding domain"/>
    <property type="match status" value="1"/>
</dbReference>
<evidence type="ECO:0000256" key="1">
    <source>
        <dbReference type="ARBA" id="ARBA00009183"/>
    </source>
</evidence>
<dbReference type="InterPro" id="IPR020946">
    <property type="entry name" value="Flavin_mOase-like"/>
</dbReference>
<proteinExistence type="inferred from homology"/>
<keyword evidence="3" id="KW-0274">FAD</keyword>
<organism evidence="6 7">
    <name type="scientific">Sorangium cellulosum</name>
    <name type="common">Polyangium cellulosum</name>
    <dbReference type="NCBI Taxonomy" id="56"/>
    <lineage>
        <taxon>Bacteria</taxon>
        <taxon>Pseudomonadati</taxon>
        <taxon>Myxococcota</taxon>
        <taxon>Polyangia</taxon>
        <taxon>Polyangiales</taxon>
        <taxon>Polyangiaceae</taxon>
        <taxon>Sorangium</taxon>
    </lineage>
</organism>
<dbReference type="RefSeq" id="WP_129354059.1">
    <property type="nucleotide sequence ID" value="NZ_CP012670.1"/>
</dbReference>
<dbReference type="InterPro" id="IPR036188">
    <property type="entry name" value="FAD/NAD-bd_sf"/>
</dbReference>
<accession>A0A4P2QA07</accession>
<dbReference type="Pfam" id="PF00743">
    <property type="entry name" value="FMO-like"/>
    <property type="match status" value="1"/>
</dbReference>
<comment type="similarity">
    <text evidence="1">Belongs to the FMO family.</text>
</comment>
<dbReference type="AlphaFoldDB" id="A0A4P2QA07"/>
<sequence>MSVQPEYCIIGGGPIGIGIGKCFAQEGLKFTIVEADEDFGGTWALSQRSGLVYRSTHLISSKKNTEFIDFPMPADYPHYPSHTQMLSYLRSLASHYGLYERALFGVRAERVEPTGAGCLVRLSSGETRSFSAVVVANGRMRRPLIPSYPGVFTGETLHSAAYKSSDVFRGKRVLVVGGGNSGCDIAVDAAHSAEQALHSTRRGYHYMPKFIHGKPTQEWLMDMASRFPSQDDYWAFVQREFKAAGYDPVDYGLPRPDHAMHEAHPILNSLVLYYIGHGDIRPKPDIRRFEGRTVEFVDGTRAEIDLVLYATGYEMDFPFLSDDLRPSDGALELFLSMFHRRADSLVFVGYFNAASGLGNLLNCGGALVTDYLIAREKNTEAFRVLRRLIQGPEPDIGRDRFLKTPRHRVETDLWKAIKVINFFRSVLNPARAARESARA</sequence>
<dbReference type="GO" id="GO:0004499">
    <property type="term" value="F:N,N-dimethylaniline monooxygenase activity"/>
    <property type="evidence" value="ECO:0007669"/>
    <property type="project" value="InterPro"/>
</dbReference>
<dbReference type="InterPro" id="IPR050346">
    <property type="entry name" value="FMO-like"/>
</dbReference>
<dbReference type="PRINTS" id="PR00370">
    <property type="entry name" value="FMOXYGENASE"/>
</dbReference>
<dbReference type="GO" id="GO:0050660">
    <property type="term" value="F:flavin adenine dinucleotide binding"/>
    <property type="evidence" value="ECO:0007669"/>
    <property type="project" value="InterPro"/>
</dbReference>
<evidence type="ECO:0000256" key="4">
    <source>
        <dbReference type="ARBA" id="ARBA00022857"/>
    </source>
</evidence>
<dbReference type="InterPro" id="IPR000960">
    <property type="entry name" value="Flavin_mOase"/>
</dbReference>
<evidence type="ECO:0000313" key="6">
    <source>
        <dbReference type="EMBL" id="AUX26450.1"/>
    </source>
</evidence>
<dbReference type="Proteomes" id="UP000295781">
    <property type="component" value="Chromosome"/>
</dbReference>
<keyword evidence="4" id="KW-0521">NADP</keyword>
<keyword evidence="5" id="KW-0560">Oxidoreductase</keyword>
<reference evidence="6 7" key="1">
    <citation type="submission" date="2015-09" db="EMBL/GenBank/DDBJ databases">
        <title>Sorangium comparison.</title>
        <authorList>
            <person name="Zaburannyi N."/>
            <person name="Bunk B."/>
            <person name="Overmann J."/>
            <person name="Mueller R."/>
        </authorList>
    </citation>
    <scope>NUCLEOTIDE SEQUENCE [LARGE SCALE GENOMIC DNA]</scope>
    <source>
        <strain evidence="6 7">So ceGT47</strain>
    </source>
</reference>
<gene>
    <name evidence="6" type="ORF">SOCEGT47_070190</name>
</gene>
<protein>
    <submittedName>
        <fullName evidence="6">Monooxygenase</fullName>
    </submittedName>
</protein>
<dbReference type="SUPFAM" id="SSF51905">
    <property type="entry name" value="FAD/NAD(P)-binding domain"/>
    <property type="match status" value="1"/>
</dbReference>
<keyword evidence="6" id="KW-0503">Monooxygenase</keyword>
<evidence type="ECO:0000256" key="3">
    <source>
        <dbReference type="ARBA" id="ARBA00022827"/>
    </source>
</evidence>
<evidence type="ECO:0000256" key="5">
    <source>
        <dbReference type="ARBA" id="ARBA00023002"/>
    </source>
</evidence>